<dbReference type="EMBL" id="KV440985">
    <property type="protein sequence ID" value="OAD71735.1"/>
    <property type="molecule type" value="Genomic_DNA"/>
</dbReference>
<organism evidence="1 2">
    <name type="scientific">Phycomyces blakesleeanus (strain ATCC 8743b / DSM 1359 / FGSC 10004 / NBRC 33097 / NRRL 1555)</name>
    <dbReference type="NCBI Taxonomy" id="763407"/>
    <lineage>
        <taxon>Eukaryota</taxon>
        <taxon>Fungi</taxon>
        <taxon>Fungi incertae sedis</taxon>
        <taxon>Mucoromycota</taxon>
        <taxon>Mucoromycotina</taxon>
        <taxon>Mucoromycetes</taxon>
        <taxon>Mucorales</taxon>
        <taxon>Phycomycetaceae</taxon>
        <taxon>Phycomyces</taxon>
    </lineage>
</organism>
<dbReference type="VEuPathDB" id="FungiDB:PHYBLDRAFT_72848"/>
<dbReference type="GeneID" id="29003637"/>
<sequence>MSLHIEPLTLEPSEHIPIYDDTIMEEPNQDIKKQAKTKLVQLIDSAKIKLCMLMVRLNQESMNNPDSQVLKSIQREMDVTNALLDSLQQYQQCNMFQDPKVPPDGISISFCNIPKFQIIGNNVRNPKEPVYDLVSHFLSMFQKILTAGKTNIDSAWKIWLPMSFDHDHDTWYESNLQGKDISWNDMKDIITKKFDSFNRQLEMGSLVFTMTMGPNESILNYGIKFQKACREGGVKENTNLAMRFMSSLTPELSSNVKLAWFAQYSEMSQMIEQESTFARNISSTIRMLLPTVACFKNTSTQRKPVDIATSLGNTATPVKSISKPKQGPIPLKVTYANGHEFLHSFELMEKNQEDSLILGQDILPKLGITLSGVAVDWNIKTSTRENQEIEDDLESNNSPYGTKEQHDQFMSTIACYIEDNEAIPKTSFCTVPESIVELKTAEGAKTYQRQYPLSYALRSVIDEAVNNWLKEGTIVRAPVNTA</sequence>
<keyword evidence="2" id="KW-1185">Reference proteome</keyword>
<evidence type="ECO:0000313" key="1">
    <source>
        <dbReference type="EMBL" id="OAD71735.1"/>
    </source>
</evidence>
<accession>A0A162WZV6</accession>
<reference evidence="2" key="1">
    <citation type="submission" date="2015-06" db="EMBL/GenBank/DDBJ databases">
        <title>Expansion of signal transduction pathways in fungi by whole-genome duplication.</title>
        <authorList>
            <consortium name="DOE Joint Genome Institute"/>
            <person name="Corrochano L.M."/>
            <person name="Kuo A."/>
            <person name="Marcet-Houben M."/>
            <person name="Polaino S."/>
            <person name="Salamov A."/>
            <person name="Villalobos J.M."/>
            <person name="Alvarez M.I."/>
            <person name="Avalos J."/>
            <person name="Benito E.P."/>
            <person name="Benoit I."/>
            <person name="Burger G."/>
            <person name="Camino L.P."/>
            <person name="Canovas D."/>
            <person name="Cerda-Olmedo E."/>
            <person name="Cheng J.-F."/>
            <person name="Dominguez A."/>
            <person name="Elias M."/>
            <person name="Eslava A.P."/>
            <person name="Glaser F."/>
            <person name="Grimwood J."/>
            <person name="Gutierrez G."/>
            <person name="Heitman J."/>
            <person name="Henrissat B."/>
            <person name="Iturriaga E.A."/>
            <person name="Lang B.F."/>
            <person name="Lavin J.L."/>
            <person name="Lee S."/>
            <person name="Li W."/>
            <person name="Lindquist E."/>
            <person name="Lopez-Garcia S."/>
            <person name="Luque E.M."/>
            <person name="Marcos A.T."/>
            <person name="Martin J."/>
            <person name="McCluskey K."/>
            <person name="Medina H.R."/>
            <person name="Miralles-Duran A."/>
            <person name="Miyazaki A."/>
            <person name="Munoz-Torres E."/>
            <person name="Oguiza J.A."/>
            <person name="Ohm R."/>
            <person name="Olmedo M."/>
            <person name="Orejas M."/>
            <person name="Ortiz-Castellanos L."/>
            <person name="Pisabarro A.G."/>
            <person name="Rodriguez-Romero J."/>
            <person name="Ruiz-Herrera J."/>
            <person name="Ruiz-Vazquez R."/>
            <person name="Sanz C."/>
            <person name="Schackwitz W."/>
            <person name="Schmutz J."/>
            <person name="Shahriari M."/>
            <person name="Shelest E."/>
            <person name="Silva-Franco F."/>
            <person name="Soanes D."/>
            <person name="Syed K."/>
            <person name="Tagua V.G."/>
            <person name="Talbot N.J."/>
            <person name="Thon M."/>
            <person name="De vries R.P."/>
            <person name="Wiebenga A."/>
            <person name="Yadav J.S."/>
            <person name="Braun E.L."/>
            <person name="Baker S."/>
            <person name="Garre V."/>
            <person name="Horwitz B."/>
            <person name="Torres-Martinez S."/>
            <person name="Idnurm A."/>
            <person name="Herrera-Estrella A."/>
            <person name="Gabaldon T."/>
            <person name="Grigoriev I.V."/>
        </authorList>
    </citation>
    <scope>NUCLEOTIDE SEQUENCE [LARGE SCALE GENOMIC DNA]</scope>
    <source>
        <strain evidence="2">NRRL 1555(-)</strain>
    </source>
</reference>
<dbReference type="OrthoDB" id="2290056at2759"/>
<evidence type="ECO:0000313" key="2">
    <source>
        <dbReference type="Proteomes" id="UP000077315"/>
    </source>
</evidence>
<dbReference type="AlphaFoldDB" id="A0A162WZV6"/>
<dbReference type="InParanoid" id="A0A162WZV6"/>
<gene>
    <name evidence="1" type="ORF">PHYBLDRAFT_72848</name>
</gene>
<evidence type="ECO:0008006" key="3">
    <source>
        <dbReference type="Google" id="ProtNLM"/>
    </source>
</evidence>
<protein>
    <recommendedName>
        <fullName evidence="3">Retrotransposon gag domain-containing protein</fullName>
    </recommendedName>
</protein>
<proteinExistence type="predicted"/>
<dbReference type="Proteomes" id="UP000077315">
    <property type="component" value="Unassembled WGS sequence"/>
</dbReference>
<dbReference type="RefSeq" id="XP_018289775.1">
    <property type="nucleotide sequence ID" value="XM_018442731.1"/>
</dbReference>
<name>A0A162WZV6_PHYB8</name>